<dbReference type="Proteomes" id="UP000046176">
    <property type="component" value="Unassembled WGS sequence"/>
</dbReference>
<comment type="subcellular location">
    <subcellularLocation>
        <location evidence="1">Cell inner membrane</location>
        <topology evidence="1">Peripheral membrane protein</topology>
    </subcellularLocation>
</comment>
<feature type="domain" description="ABC transporter" evidence="6">
    <location>
        <begin position="318"/>
        <end position="560"/>
    </location>
</feature>
<organism evidence="7 8">
    <name type="scientific">Neorhizobium galegae bv. officinalis</name>
    <dbReference type="NCBI Taxonomy" id="323656"/>
    <lineage>
        <taxon>Bacteria</taxon>
        <taxon>Pseudomonadati</taxon>
        <taxon>Pseudomonadota</taxon>
        <taxon>Alphaproteobacteria</taxon>
        <taxon>Hyphomicrobiales</taxon>
        <taxon>Rhizobiaceae</taxon>
        <taxon>Rhizobium/Agrobacterium group</taxon>
        <taxon>Neorhizobium</taxon>
    </lineage>
</organism>
<dbReference type="InterPro" id="IPR003593">
    <property type="entry name" value="AAA+_ATPase"/>
</dbReference>
<dbReference type="SUPFAM" id="SSF52540">
    <property type="entry name" value="P-loop containing nucleoside triphosphate hydrolases"/>
    <property type="match status" value="2"/>
</dbReference>
<dbReference type="GO" id="GO:0015833">
    <property type="term" value="P:peptide transport"/>
    <property type="evidence" value="ECO:0007669"/>
    <property type="project" value="InterPro"/>
</dbReference>
<accession>A0A0T7FNC1</accession>
<dbReference type="Pfam" id="PF00005">
    <property type="entry name" value="ABC_tran"/>
    <property type="match status" value="2"/>
</dbReference>
<evidence type="ECO:0000256" key="3">
    <source>
        <dbReference type="ARBA" id="ARBA00022448"/>
    </source>
</evidence>
<dbReference type="GO" id="GO:0005524">
    <property type="term" value="F:ATP binding"/>
    <property type="evidence" value="ECO:0007669"/>
    <property type="project" value="UniProtKB-KW"/>
</dbReference>
<dbReference type="InterPro" id="IPR050319">
    <property type="entry name" value="ABC_transp_ATP-bind"/>
</dbReference>
<dbReference type="InterPro" id="IPR003439">
    <property type="entry name" value="ABC_transporter-like_ATP-bd"/>
</dbReference>
<evidence type="ECO:0000256" key="2">
    <source>
        <dbReference type="ARBA" id="ARBA00005417"/>
    </source>
</evidence>
<feature type="domain" description="ABC transporter" evidence="6">
    <location>
        <begin position="10"/>
        <end position="260"/>
    </location>
</feature>
<dbReference type="InterPro" id="IPR013563">
    <property type="entry name" value="Oligopep_ABC_C"/>
</dbReference>
<dbReference type="RefSeq" id="WP_046667476.1">
    <property type="nucleotide sequence ID" value="NZ_CCRH01000009.1"/>
</dbReference>
<evidence type="ECO:0000256" key="4">
    <source>
        <dbReference type="ARBA" id="ARBA00022741"/>
    </source>
</evidence>
<gene>
    <name evidence="7" type="ORF">NGAL_HAMBI1145_33770</name>
</gene>
<dbReference type="OrthoDB" id="9802264at2"/>
<dbReference type="AlphaFoldDB" id="A0A0T7FNC1"/>
<protein>
    <submittedName>
        <fullName evidence="7">ABC transporter family protein</fullName>
    </submittedName>
</protein>
<dbReference type="GO" id="GO:0016887">
    <property type="term" value="F:ATP hydrolysis activity"/>
    <property type="evidence" value="ECO:0007669"/>
    <property type="project" value="InterPro"/>
</dbReference>
<evidence type="ECO:0000259" key="6">
    <source>
        <dbReference type="PROSITE" id="PS50893"/>
    </source>
</evidence>
<evidence type="ECO:0000313" key="7">
    <source>
        <dbReference type="EMBL" id="CDZ36506.1"/>
    </source>
</evidence>
<dbReference type="NCBIfam" id="NF008453">
    <property type="entry name" value="PRK11308.1"/>
    <property type="match status" value="2"/>
</dbReference>
<keyword evidence="3" id="KW-0813">Transport</keyword>
<evidence type="ECO:0000256" key="5">
    <source>
        <dbReference type="ARBA" id="ARBA00022840"/>
    </source>
</evidence>
<dbReference type="InterPro" id="IPR017871">
    <property type="entry name" value="ABC_transporter-like_CS"/>
</dbReference>
<dbReference type="FunFam" id="3.40.50.300:FF:000016">
    <property type="entry name" value="Oligopeptide ABC transporter ATP-binding component"/>
    <property type="match status" value="1"/>
</dbReference>
<dbReference type="GO" id="GO:0055085">
    <property type="term" value="P:transmembrane transport"/>
    <property type="evidence" value="ECO:0007669"/>
    <property type="project" value="UniProtKB-ARBA"/>
</dbReference>
<dbReference type="InterPro" id="IPR027417">
    <property type="entry name" value="P-loop_NTPase"/>
</dbReference>
<dbReference type="GO" id="GO:0005886">
    <property type="term" value="C:plasma membrane"/>
    <property type="evidence" value="ECO:0007669"/>
    <property type="project" value="UniProtKB-SubCell"/>
</dbReference>
<reference evidence="7 8" key="1">
    <citation type="submission" date="2014-08" db="EMBL/GenBank/DDBJ databases">
        <authorList>
            <person name="Chen Y.-H."/>
        </authorList>
    </citation>
    <scope>NUCLEOTIDE SEQUENCE [LARGE SCALE GENOMIC DNA]</scope>
</reference>
<evidence type="ECO:0000313" key="8">
    <source>
        <dbReference type="Proteomes" id="UP000046176"/>
    </source>
</evidence>
<dbReference type="Pfam" id="PF08352">
    <property type="entry name" value="oligo_HPY"/>
    <property type="match status" value="2"/>
</dbReference>
<sequence>MTETTSAPLLEVTNLKTWFPSGRGEIKAVDGVSFSLAPGEVLGLVGESGSGKSITGFSIIGLIDEPGRIVEGSIKLDGRELIGLPAHELRAIRGKTISMVFQDPMMTLNPVLSIGTQIRLALEAHENISGADARERAIKALAQVRISEPERKVDFFPHQFSGGMRQRVAIAIALLHRPKLIICDEPTTALDVSIQAEILAEMKELVAELGTALIWISHDLAIVSSIADRVAVMRYGKIVEIGPALGVLTRPQHDYTKALLDALPSRAKPGQLLLRGSGIADAAPPPRKSTTLNLPPLGSPYLVIDNAMKRFEKPAGLFRNLAIKSGISQPMPVVQAVDGVSITLKRGEVLGLVGESGSGKSTLGRMAAGIAIPTSGTIRLNGKPVMSHGRNARKITTRIQTIFQDPFASLNGRMRIGEIIAEGPLAHKLVTRAEASAYVGEWLAAVGLDPTFANRFPHQFSGGQRQRIAIARALAMQPDVVVCDEPVASLDVSIQAQIINLLIRLRAELDLSLLFISHDLSVVRHLCDRVAIMYRGRIVEEGVASTIYADPQHDYTKRLLAAVPVLPEAAE</sequence>
<dbReference type="EMBL" id="CCRH01000009">
    <property type="protein sequence ID" value="CDZ36506.1"/>
    <property type="molecule type" value="Genomic_DNA"/>
</dbReference>
<dbReference type="PROSITE" id="PS50893">
    <property type="entry name" value="ABC_TRANSPORTER_2"/>
    <property type="match status" value="2"/>
</dbReference>
<dbReference type="PANTHER" id="PTHR43776:SF7">
    <property type="entry name" value="D,D-DIPEPTIDE TRANSPORT ATP-BINDING PROTEIN DDPF-RELATED"/>
    <property type="match status" value="1"/>
</dbReference>
<dbReference type="PANTHER" id="PTHR43776">
    <property type="entry name" value="TRANSPORT ATP-BINDING PROTEIN"/>
    <property type="match status" value="1"/>
</dbReference>
<dbReference type="SMART" id="SM00382">
    <property type="entry name" value="AAA"/>
    <property type="match status" value="2"/>
</dbReference>
<keyword evidence="5" id="KW-0067">ATP-binding</keyword>
<dbReference type="Gene3D" id="3.40.50.300">
    <property type="entry name" value="P-loop containing nucleotide triphosphate hydrolases"/>
    <property type="match status" value="2"/>
</dbReference>
<evidence type="ECO:0000256" key="1">
    <source>
        <dbReference type="ARBA" id="ARBA00004417"/>
    </source>
</evidence>
<dbReference type="CDD" id="cd03257">
    <property type="entry name" value="ABC_NikE_OppD_transporters"/>
    <property type="match status" value="2"/>
</dbReference>
<dbReference type="NCBIfam" id="NF007739">
    <property type="entry name" value="PRK10419.1"/>
    <property type="match status" value="2"/>
</dbReference>
<proteinExistence type="inferred from homology"/>
<name>A0A0T7FNC1_NEOGA</name>
<dbReference type="PROSITE" id="PS00211">
    <property type="entry name" value="ABC_TRANSPORTER_1"/>
    <property type="match status" value="2"/>
</dbReference>
<comment type="similarity">
    <text evidence="2">Belongs to the ABC transporter superfamily.</text>
</comment>
<keyword evidence="4" id="KW-0547">Nucleotide-binding</keyword>